<evidence type="ECO:0000259" key="1">
    <source>
        <dbReference type="Pfam" id="PF00561"/>
    </source>
</evidence>
<dbReference type="PANTHER" id="PTHR43798">
    <property type="entry name" value="MONOACYLGLYCEROL LIPASE"/>
    <property type="match status" value="1"/>
</dbReference>
<dbReference type="Pfam" id="PF00561">
    <property type="entry name" value="Abhydrolase_1"/>
    <property type="match status" value="1"/>
</dbReference>
<dbReference type="InterPro" id="IPR050266">
    <property type="entry name" value="AB_hydrolase_sf"/>
</dbReference>
<evidence type="ECO:0000313" key="2">
    <source>
        <dbReference type="EMBL" id="MBR7678180.1"/>
    </source>
</evidence>
<dbReference type="GO" id="GO:0016020">
    <property type="term" value="C:membrane"/>
    <property type="evidence" value="ECO:0007669"/>
    <property type="project" value="TreeGrafter"/>
</dbReference>
<dbReference type="SUPFAM" id="SSF53474">
    <property type="entry name" value="alpha/beta-Hydrolases"/>
    <property type="match status" value="1"/>
</dbReference>
<organism evidence="2 3">
    <name type="scientific">Streptomyces daliensis</name>
    <dbReference type="NCBI Taxonomy" id="299421"/>
    <lineage>
        <taxon>Bacteria</taxon>
        <taxon>Bacillati</taxon>
        <taxon>Actinomycetota</taxon>
        <taxon>Actinomycetes</taxon>
        <taxon>Kitasatosporales</taxon>
        <taxon>Streptomycetaceae</taxon>
        <taxon>Streptomyces</taxon>
    </lineage>
</organism>
<dbReference type="Proteomes" id="UP000675554">
    <property type="component" value="Unassembled WGS sequence"/>
</dbReference>
<evidence type="ECO:0000313" key="3">
    <source>
        <dbReference type="Proteomes" id="UP000675554"/>
    </source>
</evidence>
<dbReference type="PANTHER" id="PTHR43798:SF33">
    <property type="entry name" value="HYDROLASE, PUTATIVE (AFU_ORTHOLOGUE AFUA_2G14860)-RELATED"/>
    <property type="match status" value="1"/>
</dbReference>
<reference evidence="2" key="1">
    <citation type="submission" date="2021-04" db="EMBL/GenBank/DDBJ databases">
        <title>Sequencing of actinobacteria type strains.</title>
        <authorList>
            <person name="Nguyen G.-S."/>
            <person name="Wentzel A."/>
        </authorList>
    </citation>
    <scope>NUCLEOTIDE SEQUENCE</scope>
    <source>
        <strain evidence="2">DSM 42095</strain>
    </source>
</reference>
<keyword evidence="2" id="KW-0378">Hydrolase</keyword>
<dbReference type="Gene3D" id="3.40.50.1820">
    <property type="entry name" value="alpha/beta hydrolase"/>
    <property type="match status" value="1"/>
</dbReference>
<dbReference type="InterPro" id="IPR029058">
    <property type="entry name" value="AB_hydrolase_fold"/>
</dbReference>
<comment type="caution">
    <text evidence="2">The sequence shown here is derived from an EMBL/GenBank/DDBJ whole genome shotgun (WGS) entry which is preliminary data.</text>
</comment>
<dbReference type="EMBL" id="JAGSMN010001253">
    <property type="protein sequence ID" value="MBR7678180.1"/>
    <property type="molecule type" value="Genomic_DNA"/>
</dbReference>
<protein>
    <submittedName>
        <fullName evidence="2">Alpha/beta fold hydrolase</fullName>
    </submittedName>
</protein>
<proteinExistence type="predicted"/>
<name>A0A8T4J3V7_9ACTN</name>
<dbReference type="GO" id="GO:0016787">
    <property type="term" value="F:hydrolase activity"/>
    <property type="evidence" value="ECO:0007669"/>
    <property type="project" value="UniProtKB-KW"/>
</dbReference>
<keyword evidence="3" id="KW-1185">Reference proteome</keyword>
<gene>
    <name evidence="2" type="ORF">KDA82_35420</name>
</gene>
<dbReference type="InterPro" id="IPR000073">
    <property type="entry name" value="AB_hydrolase_1"/>
</dbReference>
<sequence>MDTESLTSFDGAAISYHTWRSDRPADAALPPVVLQHGFAASTESNWVHTGVVAALNAAGRDVIGVDARGHGRSQKGSDPSFFGERNMSRDHLALFDHLGLDQVDLVGYSMGAIISLLTASHDPRVRRLVVGGVGAAVVELGGVDTRATGGEGLAAALSTTDPSTLTGPGAAFRQFAEATGADLPSLAAQAAAVHSGHIDVGAITAPTLLIAGDDDPLAVRPGTLSAAIPDAKLLGLPGDHLSVVGHPEFAPAVVDFLTRLS</sequence>
<accession>A0A8T4J3V7</accession>
<dbReference type="AlphaFoldDB" id="A0A8T4J3V7"/>
<feature type="domain" description="AB hydrolase-1" evidence="1">
    <location>
        <begin position="30"/>
        <end position="129"/>
    </location>
</feature>